<feature type="binding site" evidence="6">
    <location>
        <position position="491"/>
    </location>
    <ligand>
        <name>alpha-maltose 1-phosphate</name>
        <dbReference type="ChEBI" id="CHEBI:63576"/>
    </ligand>
</feature>
<keyword evidence="4 6" id="KW-0119">Carbohydrate metabolism</keyword>
<comment type="caution">
    <text evidence="9">The sequence shown here is derived from an EMBL/GenBank/DDBJ whole genome shotgun (WGS) entry which is preliminary data.</text>
</comment>
<feature type="region of interest" description="Disordered" evidence="7">
    <location>
        <begin position="46"/>
        <end position="80"/>
    </location>
</feature>
<dbReference type="PANTHER" id="PTHR47786:SF2">
    <property type="entry name" value="GLYCOSYL HYDROLASE FAMILY 13 CATALYTIC DOMAIN-CONTAINING PROTEIN"/>
    <property type="match status" value="1"/>
</dbReference>
<evidence type="ECO:0000256" key="5">
    <source>
        <dbReference type="ARBA" id="ARBA00048735"/>
    </source>
</evidence>
<dbReference type="Pfam" id="PF21702">
    <property type="entry name" value="GLGE_C"/>
    <property type="match status" value="1"/>
</dbReference>
<gene>
    <name evidence="6" type="primary">glgE</name>
    <name evidence="9" type="ORF">BPSY_0869</name>
</gene>
<dbReference type="InterPro" id="IPR017853">
    <property type="entry name" value="GH"/>
</dbReference>
<evidence type="ECO:0000259" key="8">
    <source>
        <dbReference type="SMART" id="SM00642"/>
    </source>
</evidence>
<dbReference type="GO" id="GO:0004553">
    <property type="term" value="F:hydrolase activity, hydrolyzing O-glycosyl compounds"/>
    <property type="evidence" value="ECO:0007669"/>
    <property type="project" value="InterPro"/>
</dbReference>
<evidence type="ECO:0000313" key="9">
    <source>
        <dbReference type="EMBL" id="KFI82021.1"/>
    </source>
</evidence>
<evidence type="ECO:0000256" key="6">
    <source>
        <dbReference type="HAMAP-Rule" id="MF_02124"/>
    </source>
</evidence>
<reference evidence="9 10" key="1">
    <citation type="submission" date="2014-03" db="EMBL/GenBank/DDBJ databases">
        <title>Genomics of Bifidobacteria.</title>
        <authorList>
            <person name="Ventura M."/>
            <person name="Milani C."/>
            <person name="Lugli G.A."/>
        </authorList>
    </citation>
    <scope>NUCLEOTIDE SEQUENCE [LARGE SCALE GENOMIC DNA]</scope>
    <source>
        <strain evidence="9 10">LMG 21775</strain>
    </source>
</reference>
<feature type="binding site" evidence="6">
    <location>
        <begin position="629"/>
        <end position="630"/>
    </location>
    <ligand>
        <name>alpha-maltose 1-phosphate</name>
        <dbReference type="ChEBI" id="CHEBI:63576"/>
    </ligand>
</feature>
<dbReference type="PANTHER" id="PTHR47786">
    <property type="entry name" value="ALPHA-1,4-GLUCAN:MALTOSE-1-PHOSPHATE MALTOSYLTRANSFERASE"/>
    <property type="match status" value="1"/>
</dbReference>
<feature type="site" description="Transition state stabilizer" evidence="6">
    <location>
        <position position="576"/>
    </location>
</feature>
<feature type="binding site" evidence="6">
    <location>
        <position position="420"/>
    </location>
    <ligand>
        <name>alpha-maltose 1-phosphate</name>
        <dbReference type="ChEBI" id="CHEBI:63576"/>
    </ligand>
</feature>
<evidence type="ECO:0000256" key="7">
    <source>
        <dbReference type="SAM" id="MobiDB-lite"/>
    </source>
</evidence>
<sequence length="765" mass="85224">MFEFLRPTRLSGVVELRGSYKKWTSSQRVGDKRSFASYNGCMTAPHRSGAHAAEPDSSGTSTRSSSRAKKTKAHAPKASAHSTVDVRFGRVVILDITPSQEGDAFPARVEIGETITVSAQLFIEGRMKVGATAVLRNPQGRVVQRRAMSCVNAGLDRWSVRLQAGKHSDALPWDKAFAAVKRQLGLWSVTIEGWEDRYALWLHDAAIKVQVNDDVANALDEGASILTRWAEDADAGLGARAKKVLLKAARDIADPSVDIAKRFAAADSPEIHRLHDSNPLRDHISESQAKVFRVQRPKSSFASWYQFFPRSEGAYLDPRSHQIVQGNFLSAAAGLERARKEGFDIVYLPPIFPIGRSNRKGRNNALIAGPTDPGSPFGIGSALGGHDTVDPKLGTMDDFRSFVGSAHALGLEIALDFALQCSPDHPWVKQHPDWFRHKADGSIAFAENPPKKYQDIYPIDFDKDMAGIEREVIRILELWIDAGVTIFRIDNPHTKPVRFWQDVISTITARHPEILFLAEAFTRPGMMLALSYVGFTQSHCYFPWRNTKEELQEYLELTNSDMGYYQHNSFWPTTPDILTDYLRDNGIAGHAVRAVLAALGSPSWGIYSGYELIENRQRPGFEEQIDNEKYEIKLRDWSSADRLGISVLLTTLNDIRRRHPSCQGYHNLTVLRTDDPSIIAFARHTPADFTENGRDDTLFVVVNLDGHNAHSSGVHFDPADFGFDPGQSLDVHDELSGRDFSWTGDDYVSLAPWADVAHVLTVRPS</sequence>
<dbReference type="EMBL" id="JGZI01000009">
    <property type="protein sequence ID" value="KFI82021.1"/>
    <property type="molecule type" value="Genomic_DNA"/>
</dbReference>
<organism evidence="9 10">
    <name type="scientific">Bifidobacterium psychraerophilum</name>
    <dbReference type="NCBI Taxonomy" id="218140"/>
    <lineage>
        <taxon>Bacteria</taxon>
        <taxon>Bacillati</taxon>
        <taxon>Actinomycetota</taxon>
        <taxon>Actinomycetes</taxon>
        <taxon>Bifidobacteriales</taxon>
        <taxon>Bifidobacteriaceae</taxon>
        <taxon>Bifidobacterium</taxon>
    </lineage>
</organism>
<name>A0A087CFH1_9BIFI</name>
<dbReference type="Gene3D" id="3.20.20.80">
    <property type="entry name" value="Glycosidases"/>
    <property type="match status" value="1"/>
</dbReference>
<dbReference type="Proteomes" id="UP000029050">
    <property type="component" value="Unassembled WGS sequence"/>
</dbReference>
<dbReference type="GO" id="GO:0030979">
    <property type="term" value="P:alpha-glucan biosynthetic process"/>
    <property type="evidence" value="ECO:0007669"/>
    <property type="project" value="UniProtKB-UniRule"/>
</dbReference>
<dbReference type="HAMAP" id="MF_02124">
    <property type="entry name" value="GlgE"/>
    <property type="match status" value="1"/>
</dbReference>
<dbReference type="Gene3D" id="2.60.40.1180">
    <property type="entry name" value="Golgi alpha-mannosidase II"/>
    <property type="match status" value="1"/>
</dbReference>
<dbReference type="SMART" id="SM00642">
    <property type="entry name" value="Aamy"/>
    <property type="match status" value="1"/>
</dbReference>
<dbReference type="EC" id="2.4.99.16" evidence="6"/>
<keyword evidence="3 6" id="KW-0808">Transferase</keyword>
<feature type="domain" description="Glycosyl hydrolase family 13 catalytic" evidence="8">
    <location>
        <begin position="306"/>
        <end position="635"/>
    </location>
</feature>
<dbReference type="InterPro" id="IPR013783">
    <property type="entry name" value="Ig-like_fold"/>
</dbReference>
<comment type="function">
    <text evidence="6">Maltosyltransferase that uses maltose 1-phosphate (M1P) as the sugar donor to elongate linear or branched alpha-(1-&gt;4)-glucans. Is involved in a branched alpha-glucan biosynthetic pathway from trehalose, together with TreS, Mak and GlgB.</text>
</comment>
<feature type="binding site" evidence="6">
    <location>
        <position position="360"/>
    </location>
    <ligand>
        <name>alpha-maltose 1-phosphate</name>
        <dbReference type="ChEBI" id="CHEBI:63576"/>
    </ligand>
</feature>
<evidence type="ECO:0000256" key="1">
    <source>
        <dbReference type="ARBA" id="ARBA00011738"/>
    </source>
</evidence>
<dbReference type="eggNOG" id="COG0366">
    <property type="taxonomic scope" value="Bacteria"/>
</dbReference>
<dbReference type="InterPro" id="IPR021828">
    <property type="entry name" value="GlgE_dom_N/S"/>
</dbReference>
<keyword evidence="2 6" id="KW-0328">Glycosyltransferase</keyword>
<evidence type="ECO:0000256" key="4">
    <source>
        <dbReference type="ARBA" id="ARBA00023277"/>
    </source>
</evidence>
<dbReference type="Gene3D" id="1.20.58.80">
    <property type="entry name" value="Phosphotransferase system, lactose/cellobiose-type IIA subunit"/>
    <property type="match status" value="1"/>
</dbReference>
<keyword evidence="10" id="KW-1185">Reference proteome</keyword>
<dbReference type="SUPFAM" id="SSF51445">
    <property type="entry name" value="(Trans)glycosidases"/>
    <property type="match status" value="1"/>
</dbReference>
<dbReference type="InterPro" id="IPR049171">
    <property type="entry name" value="GLGE_C"/>
</dbReference>
<comment type="similarity">
    <text evidence="6">Belongs to the glycosyl hydrolase 13 family. GlgE subfamily.</text>
</comment>
<dbReference type="InterPro" id="IPR006047">
    <property type="entry name" value="GH13_cat_dom"/>
</dbReference>
<accession>A0A087CFH1</accession>
<dbReference type="CDD" id="cd11344">
    <property type="entry name" value="AmyAc_GlgE_like"/>
    <property type="match status" value="1"/>
</dbReference>
<dbReference type="AlphaFoldDB" id="A0A087CFH1"/>
<dbReference type="GO" id="GO:0016758">
    <property type="term" value="F:hexosyltransferase activity"/>
    <property type="evidence" value="ECO:0007669"/>
    <property type="project" value="UniProtKB-UniRule"/>
</dbReference>
<feature type="active site" description="Proton donor" evidence="6">
    <location>
        <position position="519"/>
    </location>
</feature>
<proteinExistence type="inferred from homology"/>
<evidence type="ECO:0000313" key="10">
    <source>
        <dbReference type="Proteomes" id="UP000029050"/>
    </source>
</evidence>
<dbReference type="InterPro" id="IPR026585">
    <property type="entry name" value="GlgE"/>
</dbReference>
<evidence type="ECO:0000256" key="3">
    <source>
        <dbReference type="ARBA" id="ARBA00022679"/>
    </source>
</evidence>
<protein>
    <recommendedName>
        <fullName evidence="6">Alpha-1,4-glucan:maltose-1-phosphate maltosyltransferase</fullName>
        <shortName evidence="6">GMPMT</shortName>
        <ecNumber evidence="6">2.4.99.16</ecNumber>
    </recommendedName>
    <alternativeName>
        <fullName evidence="6">(1-&gt;4)-alpha-D-glucan:maltose-1-phosphate alpha-D-maltosyltransferase</fullName>
    </alternativeName>
</protein>
<feature type="binding site" evidence="6">
    <location>
        <position position="455"/>
    </location>
    <ligand>
        <name>alpha-maltose 1-phosphate</name>
        <dbReference type="ChEBI" id="CHEBI:63576"/>
    </ligand>
</feature>
<feature type="compositionally biased region" description="Basic residues" evidence="7">
    <location>
        <begin position="66"/>
        <end position="75"/>
    </location>
</feature>
<dbReference type="Pfam" id="PF11896">
    <property type="entry name" value="GlgE_dom_N_S"/>
    <property type="match status" value="1"/>
</dbReference>
<dbReference type="InterPro" id="IPR013780">
    <property type="entry name" value="Glyco_hydro_b"/>
</dbReference>
<comment type="catalytic activity">
    <reaction evidence="5 6">
        <text>alpha-maltose 1-phosphate + [(1-&gt;4)-alpha-D-glucosyl](n) = [(1-&gt;4)-alpha-D-glucosyl](n+2) + phosphate</text>
        <dbReference type="Rhea" id="RHEA:42692"/>
        <dbReference type="Rhea" id="RHEA-COMP:9584"/>
        <dbReference type="Rhea" id="RHEA-COMP:10183"/>
        <dbReference type="ChEBI" id="CHEBI:15444"/>
        <dbReference type="ChEBI" id="CHEBI:43474"/>
        <dbReference type="ChEBI" id="CHEBI:63576"/>
        <dbReference type="EC" id="2.4.99.16"/>
    </reaction>
</comment>
<comment type="subunit">
    <text evidence="1 6">Homodimer.</text>
</comment>
<evidence type="ECO:0000256" key="2">
    <source>
        <dbReference type="ARBA" id="ARBA00022676"/>
    </source>
</evidence>
<dbReference type="STRING" id="218140.BPSY_0869"/>
<feature type="active site" description="Nucleophile" evidence="6">
    <location>
        <position position="490"/>
    </location>
</feature>
<dbReference type="Gene3D" id="2.60.40.10">
    <property type="entry name" value="Immunoglobulins"/>
    <property type="match status" value="1"/>
</dbReference>